<dbReference type="FunFam" id="3.40.50.620:FF:000263">
    <property type="entry name" value="Asparagine synthetase"/>
    <property type="match status" value="1"/>
</dbReference>
<evidence type="ECO:0000313" key="18">
    <source>
        <dbReference type="Proteomes" id="UP000053766"/>
    </source>
</evidence>
<evidence type="ECO:0000256" key="4">
    <source>
        <dbReference type="ARBA" id="ARBA00022598"/>
    </source>
</evidence>
<dbReference type="AlphaFoldDB" id="A0A0D8XT49"/>
<feature type="domain" description="Glutamine amidotransferase type-2" evidence="16">
    <location>
        <begin position="2"/>
        <end position="182"/>
    </location>
</feature>
<dbReference type="OrthoDB" id="409189at2759"/>
<evidence type="ECO:0000256" key="13">
    <source>
        <dbReference type="PIRSR" id="PIRSR001589-2"/>
    </source>
</evidence>
<dbReference type="Gene3D" id="3.60.20.10">
    <property type="entry name" value="Glutamine Phosphoribosylpyrophosphate, subunit 1, domain 1"/>
    <property type="match status" value="1"/>
</dbReference>
<evidence type="ECO:0000256" key="2">
    <source>
        <dbReference type="ARBA" id="ARBA00012737"/>
    </source>
</evidence>
<evidence type="ECO:0000256" key="7">
    <source>
        <dbReference type="ARBA" id="ARBA00022840"/>
    </source>
</evidence>
<evidence type="ECO:0000256" key="11">
    <source>
        <dbReference type="PIRNR" id="PIRNR001589"/>
    </source>
</evidence>
<organism evidence="17 18">
    <name type="scientific">Dictyocaulus viviparus</name>
    <name type="common">Bovine lungworm</name>
    <dbReference type="NCBI Taxonomy" id="29172"/>
    <lineage>
        <taxon>Eukaryota</taxon>
        <taxon>Metazoa</taxon>
        <taxon>Ecdysozoa</taxon>
        <taxon>Nematoda</taxon>
        <taxon>Chromadorea</taxon>
        <taxon>Rhabditida</taxon>
        <taxon>Rhabditina</taxon>
        <taxon>Rhabditomorpha</taxon>
        <taxon>Strongyloidea</taxon>
        <taxon>Metastrongylidae</taxon>
        <taxon>Dictyocaulus</taxon>
    </lineage>
</organism>
<reference evidence="18" key="2">
    <citation type="journal article" date="2016" name="Sci. Rep.">
        <title>Dictyocaulus viviparus genome, variome and transcriptome elucidate lungworm biology and support future intervention.</title>
        <authorList>
            <person name="McNulty S.N."/>
            <person name="Strube C."/>
            <person name="Rosa B.A."/>
            <person name="Martin J.C."/>
            <person name="Tyagi R."/>
            <person name="Choi Y.J."/>
            <person name="Wang Q."/>
            <person name="Hallsworth Pepin K."/>
            <person name="Zhang X."/>
            <person name="Ozersky P."/>
            <person name="Wilson R.K."/>
            <person name="Sternberg P.W."/>
            <person name="Gasser R.B."/>
            <person name="Mitreva M."/>
        </authorList>
    </citation>
    <scope>NUCLEOTIDE SEQUENCE [LARGE SCALE GENOMIC DNA]</scope>
    <source>
        <strain evidence="18">HannoverDv2000</strain>
    </source>
</reference>
<evidence type="ECO:0000256" key="10">
    <source>
        <dbReference type="ARBA" id="ARBA00048741"/>
    </source>
</evidence>
<dbReference type="PIRSF" id="PIRSF001589">
    <property type="entry name" value="Asn_synthetase_glu-h"/>
    <property type="match status" value="1"/>
</dbReference>
<evidence type="ECO:0000256" key="6">
    <source>
        <dbReference type="ARBA" id="ARBA00022741"/>
    </source>
</evidence>
<feature type="binding site" evidence="13">
    <location>
        <position position="94"/>
    </location>
    <ligand>
        <name>L-glutamine</name>
        <dbReference type="ChEBI" id="CHEBI:58359"/>
    </ligand>
</feature>
<evidence type="ECO:0000256" key="9">
    <source>
        <dbReference type="ARBA" id="ARBA00030234"/>
    </source>
</evidence>
<comment type="pathway">
    <text evidence="1">Amino-acid biosynthesis; L-asparagine biosynthesis; L-asparagine from L-aspartate (L-Gln route): step 1/1.</text>
</comment>
<evidence type="ECO:0000256" key="3">
    <source>
        <dbReference type="ARBA" id="ARBA00021389"/>
    </source>
</evidence>
<dbReference type="PROSITE" id="PS51278">
    <property type="entry name" value="GATASE_TYPE_2"/>
    <property type="match status" value="1"/>
</dbReference>
<dbReference type="InterPro" id="IPR014729">
    <property type="entry name" value="Rossmann-like_a/b/a_fold"/>
</dbReference>
<feature type="active site" description="For GATase activity" evidence="12">
    <location>
        <position position="2"/>
    </location>
</feature>
<evidence type="ECO:0000259" key="15">
    <source>
        <dbReference type="PROSITE" id="PS50943"/>
    </source>
</evidence>
<dbReference type="GO" id="GO:0005524">
    <property type="term" value="F:ATP binding"/>
    <property type="evidence" value="ECO:0007669"/>
    <property type="project" value="UniProtKB-KW"/>
</dbReference>
<dbReference type="InterPro" id="IPR001387">
    <property type="entry name" value="Cro/C1-type_HTH"/>
</dbReference>
<dbReference type="PANTHER" id="PTHR11772">
    <property type="entry name" value="ASPARAGINE SYNTHETASE"/>
    <property type="match status" value="1"/>
</dbReference>
<evidence type="ECO:0000256" key="5">
    <source>
        <dbReference type="ARBA" id="ARBA00022605"/>
    </source>
</evidence>
<proteinExistence type="predicted"/>
<dbReference type="CDD" id="cd01991">
    <property type="entry name" value="Asn_synthase_B_C"/>
    <property type="match status" value="1"/>
</dbReference>
<dbReference type="Pfam" id="PF13537">
    <property type="entry name" value="GATase_7"/>
    <property type="match status" value="1"/>
</dbReference>
<name>A0A0D8XT49_DICVI</name>
<evidence type="ECO:0000313" key="17">
    <source>
        <dbReference type="EMBL" id="KJH47680.1"/>
    </source>
</evidence>
<comment type="catalytic activity">
    <reaction evidence="10">
        <text>L-aspartate + L-glutamine + ATP + H2O = L-asparagine + L-glutamate + AMP + diphosphate + H(+)</text>
        <dbReference type="Rhea" id="RHEA:12228"/>
        <dbReference type="ChEBI" id="CHEBI:15377"/>
        <dbReference type="ChEBI" id="CHEBI:15378"/>
        <dbReference type="ChEBI" id="CHEBI:29985"/>
        <dbReference type="ChEBI" id="CHEBI:29991"/>
        <dbReference type="ChEBI" id="CHEBI:30616"/>
        <dbReference type="ChEBI" id="CHEBI:33019"/>
        <dbReference type="ChEBI" id="CHEBI:58048"/>
        <dbReference type="ChEBI" id="CHEBI:58359"/>
        <dbReference type="ChEBI" id="CHEBI:456215"/>
        <dbReference type="EC" id="6.3.5.4"/>
    </reaction>
</comment>
<dbReference type="PROSITE" id="PS50943">
    <property type="entry name" value="HTH_CROC1"/>
    <property type="match status" value="1"/>
</dbReference>
<dbReference type="Pfam" id="PF00733">
    <property type="entry name" value="Asn_synthase"/>
    <property type="match status" value="1"/>
</dbReference>
<dbReference type="UniPathway" id="UPA00134">
    <property type="reaction ID" value="UER00195"/>
</dbReference>
<dbReference type="GO" id="GO:0005829">
    <property type="term" value="C:cytosol"/>
    <property type="evidence" value="ECO:0007669"/>
    <property type="project" value="TreeGrafter"/>
</dbReference>
<feature type="domain" description="HTH cro/C1-type" evidence="15">
    <location>
        <begin position="266"/>
        <end position="286"/>
    </location>
</feature>
<evidence type="ECO:0000256" key="14">
    <source>
        <dbReference type="PIRSR" id="PIRSR001589-3"/>
    </source>
</evidence>
<reference evidence="17 18" key="1">
    <citation type="submission" date="2013-11" db="EMBL/GenBank/DDBJ databases">
        <title>Draft genome of the bovine lungworm Dictyocaulus viviparus.</title>
        <authorList>
            <person name="Mitreva M."/>
        </authorList>
    </citation>
    <scope>NUCLEOTIDE SEQUENCE [LARGE SCALE GENOMIC DNA]</scope>
    <source>
        <strain evidence="17 18">HannoverDv2000</strain>
    </source>
</reference>
<dbReference type="Proteomes" id="UP000053766">
    <property type="component" value="Unassembled WGS sequence"/>
</dbReference>
<accession>A0A0D8XT49</accession>
<keyword evidence="4" id="KW-0436">Ligase</keyword>
<dbReference type="PANTHER" id="PTHR11772:SF23">
    <property type="entry name" value="ASPARAGINE SYNTHETASE [GLUTAMINE-HYDROLYZING]"/>
    <property type="match status" value="1"/>
</dbReference>
<dbReference type="InterPro" id="IPR050795">
    <property type="entry name" value="Asn_Synthetase"/>
</dbReference>
<dbReference type="InterPro" id="IPR029055">
    <property type="entry name" value="Ntn_hydrolases_N"/>
</dbReference>
<dbReference type="InterPro" id="IPR001962">
    <property type="entry name" value="Asn_synthase"/>
</dbReference>
<keyword evidence="7 11" id="KW-0067">ATP-binding</keyword>
<evidence type="ECO:0000259" key="16">
    <source>
        <dbReference type="PROSITE" id="PS51278"/>
    </source>
</evidence>
<keyword evidence="5 12" id="KW-0028">Amino-acid biosynthesis</keyword>
<protein>
    <recommendedName>
        <fullName evidence="3">Asparagine synthetase [glutamine-hydrolyzing]</fullName>
        <ecNumber evidence="2">6.3.5.4</ecNumber>
    </recommendedName>
    <alternativeName>
        <fullName evidence="9">Glutamine-dependent asparagine synthetase</fullName>
    </alternativeName>
</protein>
<keyword evidence="8 12" id="KW-0061">Asparagine biosynthesis</keyword>
<feature type="binding site" evidence="13">
    <location>
        <position position="261"/>
    </location>
    <ligand>
        <name>ATP</name>
        <dbReference type="ChEBI" id="CHEBI:30616"/>
    </ligand>
</feature>
<dbReference type="SUPFAM" id="SSF52402">
    <property type="entry name" value="Adenine nucleotide alpha hydrolases-like"/>
    <property type="match status" value="1"/>
</dbReference>
<sequence length="608" mass="68625">MCGIWAVIGEQLTTTHREQFMRIVGRGPDLTVIKEVQPGIFLGFHRLAIVTPGDIPSEQPIIGEGFSVVCNGEIYNHKDIKATSNTQLINDGSDCAAVIHAFISSDYNLCEACMKLDGVFAFVMVDEKNIYIGRDPLGVRPLFYGYSRSGALLFGSELKCIERLCDRLDFFPPGCCAVVPIHEKTRSISVQSYYSVPHKADLLLTVSDAKTLIREMLVKSVEKRLMGHRKFGFMLSGGLDSSLIASIASKFLPEKPTAFSVGFEDSPDLENARKVAKYLNIPHDVLVITPKDCLDAVPDVIYALETFDPLIVRCGIAHYLLCKHIDNTSNVKILLSGEGADELFGSYAYMQRAPNAFHLHNEILRRLSYLHQYDVLRCDRSTSCHGLEIRVPFLDKRFIDLVVRLPPSYKLIPKKLEKFLLRSAFEGWLPDEVLWRNKEGFSEALGKTDLGDIVHRHATTIVSKQMFAERADRFPERTPETVEEYWYREIFENIFHYGKIGPLVHTKVYSTAAWQMVDEKENVKESIDIKNEIQAIIHLRRRSTGSTTLSGNDEECDDVITLTPAVQLVTHPILAFNLSEIVELMLSLKIKSPELIKIDHLMSLSRSD</sequence>
<evidence type="ECO:0000256" key="8">
    <source>
        <dbReference type="ARBA" id="ARBA00022888"/>
    </source>
</evidence>
<dbReference type="EMBL" id="KN716297">
    <property type="protein sequence ID" value="KJH47680.1"/>
    <property type="molecule type" value="Genomic_DNA"/>
</dbReference>
<dbReference type="InterPro" id="IPR006426">
    <property type="entry name" value="Asn_synth_AEB"/>
</dbReference>
<dbReference type="SUPFAM" id="SSF56235">
    <property type="entry name" value="N-terminal nucleophile aminohydrolases (Ntn hydrolases)"/>
    <property type="match status" value="1"/>
</dbReference>
<gene>
    <name evidence="17" type="ORF">DICVIV_06247</name>
</gene>
<dbReference type="GO" id="GO:0070981">
    <property type="term" value="P:L-asparagine biosynthetic process"/>
    <property type="evidence" value="ECO:0007669"/>
    <property type="project" value="UniProtKB-UniPathway"/>
</dbReference>
<evidence type="ECO:0000256" key="1">
    <source>
        <dbReference type="ARBA" id="ARBA00005187"/>
    </source>
</evidence>
<dbReference type="GO" id="GO:0004066">
    <property type="term" value="F:asparagine synthase (glutamine-hydrolyzing) activity"/>
    <property type="evidence" value="ECO:0007669"/>
    <property type="project" value="UniProtKB-EC"/>
</dbReference>
<feature type="binding site" evidence="13">
    <location>
        <begin position="336"/>
        <end position="337"/>
    </location>
    <ligand>
        <name>ATP</name>
        <dbReference type="ChEBI" id="CHEBI:30616"/>
    </ligand>
</feature>
<dbReference type="Gene3D" id="3.40.50.620">
    <property type="entry name" value="HUPs"/>
    <property type="match status" value="1"/>
</dbReference>
<dbReference type="InterPro" id="IPR017932">
    <property type="entry name" value="GATase_2_dom"/>
</dbReference>
<dbReference type="EC" id="6.3.5.4" evidence="2"/>
<keyword evidence="18" id="KW-1185">Reference proteome</keyword>
<feature type="site" description="Important for beta-aspartyl-AMP intermediate formation" evidence="14">
    <location>
        <position position="338"/>
    </location>
</feature>
<keyword evidence="12" id="KW-0315">Glutamine amidotransferase</keyword>
<keyword evidence="6 11" id="KW-0547">Nucleotide-binding</keyword>
<evidence type="ECO:0000256" key="12">
    <source>
        <dbReference type="PIRSR" id="PIRSR001589-1"/>
    </source>
</evidence>
<dbReference type="STRING" id="29172.A0A0D8XT49"/>